<keyword evidence="6" id="KW-0472">Membrane</keyword>
<dbReference type="PROSITE" id="PS50005">
    <property type="entry name" value="TPR"/>
    <property type="match status" value="1"/>
</dbReference>
<dbReference type="InterPro" id="IPR003594">
    <property type="entry name" value="HATPase_dom"/>
</dbReference>
<keyword evidence="5" id="KW-0175">Coiled coil</keyword>
<keyword evidence="4" id="KW-0802">TPR repeat</keyword>
<evidence type="ECO:0000256" key="4">
    <source>
        <dbReference type="PROSITE-ProRule" id="PRU00339"/>
    </source>
</evidence>
<keyword evidence="9" id="KW-0418">Kinase</keyword>
<evidence type="ECO:0000313" key="9">
    <source>
        <dbReference type="EMBL" id="NKI89452.1"/>
    </source>
</evidence>
<feature type="coiled-coil region" evidence="5">
    <location>
        <begin position="423"/>
        <end position="461"/>
    </location>
</feature>
<dbReference type="EMBL" id="JAAVTK010000005">
    <property type="protein sequence ID" value="NKI89452.1"/>
    <property type="molecule type" value="Genomic_DNA"/>
</dbReference>
<keyword evidence="10" id="KW-1185">Reference proteome</keyword>
<feature type="transmembrane region" description="Helical" evidence="6">
    <location>
        <begin position="397"/>
        <end position="417"/>
    </location>
</feature>
<evidence type="ECO:0000256" key="1">
    <source>
        <dbReference type="ARBA" id="ARBA00000085"/>
    </source>
</evidence>
<dbReference type="InterPro" id="IPR036890">
    <property type="entry name" value="HATPase_C_sf"/>
</dbReference>
<keyword evidence="3" id="KW-0597">Phosphoprotein</keyword>
<dbReference type="SUPFAM" id="SSF55874">
    <property type="entry name" value="ATPase domain of HSP90 chaperone/DNA topoisomerase II/histidine kinase"/>
    <property type="match status" value="1"/>
</dbReference>
<evidence type="ECO:0000259" key="8">
    <source>
        <dbReference type="PROSITE" id="PS50109"/>
    </source>
</evidence>
<dbReference type="Proteomes" id="UP000717634">
    <property type="component" value="Unassembled WGS sequence"/>
</dbReference>
<evidence type="ECO:0000313" key="10">
    <source>
        <dbReference type="Proteomes" id="UP000717634"/>
    </source>
</evidence>
<keyword evidence="6" id="KW-1133">Transmembrane helix</keyword>
<dbReference type="SUPFAM" id="SSF47384">
    <property type="entry name" value="Homodimeric domain of signal transducing histidine kinase"/>
    <property type="match status" value="1"/>
</dbReference>
<evidence type="ECO:0000256" key="7">
    <source>
        <dbReference type="SAM" id="SignalP"/>
    </source>
</evidence>
<dbReference type="InterPro" id="IPR004358">
    <property type="entry name" value="Sig_transdc_His_kin-like_C"/>
</dbReference>
<dbReference type="InterPro" id="IPR011990">
    <property type="entry name" value="TPR-like_helical_dom_sf"/>
</dbReference>
<dbReference type="PANTHER" id="PTHR43065:SF42">
    <property type="entry name" value="TWO-COMPONENT SENSOR PPRA"/>
    <property type="match status" value="1"/>
</dbReference>
<dbReference type="Gene3D" id="1.25.40.10">
    <property type="entry name" value="Tetratricopeptide repeat domain"/>
    <property type="match status" value="1"/>
</dbReference>
<feature type="chain" id="PRO_5046757348" description="histidine kinase" evidence="7">
    <location>
        <begin position="21"/>
        <end position="724"/>
    </location>
</feature>
<dbReference type="SMART" id="SM00028">
    <property type="entry name" value="TPR"/>
    <property type="match status" value="5"/>
</dbReference>
<dbReference type="Gene3D" id="3.30.565.10">
    <property type="entry name" value="Histidine kinase-like ATPase, C-terminal domain"/>
    <property type="match status" value="1"/>
</dbReference>
<protein>
    <recommendedName>
        <fullName evidence="2">histidine kinase</fullName>
        <ecNumber evidence="2">2.7.13.3</ecNumber>
    </recommendedName>
</protein>
<evidence type="ECO:0000256" key="2">
    <source>
        <dbReference type="ARBA" id="ARBA00012438"/>
    </source>
</evidence>
<proteinExistence type="predicted"/>
<evidence type="ECO:0000256" key="3">
    <source>
        <dbReference type="ARBA" id="ARBA00022553"/>
    </source>
</evidence>
<dbReference type="RefSeq" id="WP_168673083.1">
    <property type="nucleotide sequence ID" value="NZ_JAAVTK010000005.1"/>
</dbReference>
<name>A0ABX1HK85_9BACT</name>
<dbReference type="Pfam" id="PF13424">
    <property type="entry name" value="TPR_12"/>
    <property type="match status" value="1"/>
</dbReference>
<comment type="caution">
    <text evidence="9">The sequence shown here is derived from an EMBL/GenBank/DDBJ whole genome shotgun (WGS) entry which is preliminary data.</text>
</comment>
<feature type="domain" description="Histidine kinase" evidence="8">
    <location>
        <begin position="473"/>
        <end position="715"/>
    </location>
</feature>
<dbReference type="InterPro" id="IPR036097">
    <property type="entry name" value="HisK_dim/P_sf"/>
</dbReference>
<dbReference type="InterPro" id="IPR019734">
    <property type="entry name" value="TPR_rpt"/>
</dbReference>
<keyword evidence="9" id="KW-0808">Transferase</keyword>
<sequence length="724" mass="80210">MKLFAILLCMSLTVYTLPVAGQVPHAPTPRPAPARPDTARVRRLLQAAQQWSTADIPRAIRLSQQALGLARQLRDSVGEGLALLRLSTLHRRHNDFVLARRLARQAQALFVRRRDRQGQGRAWLQLSLIDMLQGNPVPALASALKGLRLAGQAGDSQTKFRLQATLGDIYYKLGSYDDALHVLQIALDGGQRTGDEQVTLLALNGLGNSFQMLKKWPQALSYYQQALALSRQLGDAIGETGSETSLAEVYGLQGNQAEALAHGLRAQQLVRATHDDYNLPAVELMLARAYLLAHQPDSALALARHGLHLSQQARSNENIRNASDILAQAYAQRQDFAQAYYFRNLHLAYNDTLSGEDTRRRTSRLRYDYELTGKQAQINLLTKTRQLQAQKTARQRLQLRALLAGLAGVLLVAGLLWRNIFLKQRANRHLNEKNTQIAAHRDQLNRTLTELQATQAQLVQREKMASLGEMTAGVAHEIQNPLNFVTNFSDLNVELLAELQDELAQEPASARPAIRQLLEDLTLNQTKIQEHGARADRIVKRMLEHSRTSGGARQATDLNALAGESLHLAYHGWCARNEGFSATLTTDFDPRLRPVPAVAQDLSRVLMNLLTNAFYAVTEKSKHADATYRPEVQVQTRQTDHAVEIRVRDNGAGIPLAAREKIFQPFFTTKPTGEGTGLGLSLSYDVITKGHGGALSMESQEGEYCQFTISLPVGVESVLEEIVA</sequence>
<dbReference type="PANTHER" id="PTHR43065">
    <property type="entry name" value="SENSOR HISTIDINE KINASE"/>
    <property type="match status" value="1"/>
</dbReference>
<organism evidence="9 10">
    <name type="scientific">Hymenobacter artigasi</name>
    <dbReference type="NCBI Taxonomy" id="2719616"/>
    <lineage>
        <taxon>Bacteria</taxon>
        <taxon>Pseudomonadati</taxon>
        <taxon>Bacteroidota</taxon>
        <taxon>Cytophagia</taxon>
        <taxon>Cytophagales</taxon>
        <taxon>Hymenobacteraceae</taxon>
        <taxon>Hymenobacter</taxon>
    </lineage>
</organism>
<feature type="signal peptide" evidence="7">
    <location>
        <begin position="1"/>
        <end position="20"/>
    </location>
</feature>
<dbReference type="PROSITE" id="PS50109">
    <property type="entry name" value="HIS_KIN"/>
    <property type="match status" value="1"/>
</dbReference>
<dbReference type="InterPro" id="IPR005467">
    <property type="entry name" value="His_kinase_dom"/>
</dbReference>
<reference evidence="9 10" key="1">
    <citation type="submission" date="2020-03" db="EMBL/GenBank/DDBJ databases">
        <title>Genomic Encyclopedia of Type Strains, Phase IV (KMG-V): Genome sequencing to study the core and pangenomes of soil and plant-associated prokaryotes.</title>
        <authorList>
            <person name="Whitman W."/>
        </authorList>
    </citation>
    <scope>NUCLEOTIDE SEQUENCE [LARGE SCALE GENOMIC DNA]</scope>
    <source>
        <strain evidence="9 10">1B</strain>
    </source>
</reference>
<dbReference type="Pfam" id="PF02518">
    <property type="entry name" value="HATPase_c"/>
    <property type="match status" value="1"/>
</dbReference>
<evidence type="ECO:0000256" key="5">
    <source>
        <dbReference type="SAM" id="Coils"/>
    </source>
</evidence>
<keyword evidence="6" id="KW-0812">Transmembrane</keyword>
<accession>A0ABX1HK85</accession>
<comment type="catalytic activity">
    <reaction evidence="1">
        <text>ATP + protein L-histidine = ADP + protein N-phospho-L-histidine.</text>
        <dbReference type="EC" id="2.7.13.3"/>
    </reaction>
</comment>
<dbReference type="PRINTS" id="PR00344">
    <property type="entry name" value="BCTRLSENSOR"/>
</dbReference>
<dbReference type="InterPro" id="IPR003661">
    <property type="entry name" value="HisK_dim/P_dom"/>
</dbReference>
<evidence type="ECO:0000256" key="6">
    <source>
        <dbReference type="SAM" id="Phobius"/>
    </source>
</evidence>
<keyword evidence="7" id="KW-0732">Signal</keyword>
<dbReference type="EC" id="2.7.13.3" evidence="2"/>
<dbReference type="SUPFAM" id="SSF48452">
    <property type="entry name" value="TPR-like"/>
    <property type="match status" value="2"/>
</dbReference>
<dbReference type="SMART" id="SM00387">
    <property type="entry name" value="HATPase_c"/>
    <property type="match status" value="1"/>
</dbReference>
<dbReference type="Gene3D" id="1.10.287.130">
    <property type="match status" value="1"/>
</dbReference>
<dbReference type="CDD" id="cd00082">
    <property type="entry name" value="HisKA"/>
    <property type="match status" value="1"/>
</dbReference>
<dbReference type="GO" id="GO:0016301">
    <property type="term" value="F:kinase activity"/>
    <property type="evidence" value="ECO:0007669"/>
    <property type="project" value="UniProtKB-KW"/>
</dbReference>
<gene>
    <name evidence="9" type="ORF">HBN54_002050</name>
</gene>
<feature type="repeat" description="TPR" evidence="4">
    <location>
        <begin position="200"/>
        <end position="233"/>
    </location>
</feature>